<sequence length="160" mass="18048">MVPNSENPVLDTTTSSSYEVVFYESSHRQSALQQDIVVAGRPIRATVPKDKSIEVERIYIRNIARKGTNDAEHITQGLTRAFGPYGEVARIQLIEYKENDVTYDLAEAYVYVSPTKDSIAMPTEKGLLPIGDWDSAEIFCFWNPYPPCPYCRNTDHLKAA</sequence>
<dbReference type="AlphaFoldDB" id="A0A9P6PJL8"/>
<dbReference type="Proteomes" id="UP000807716">
    <property type="component" value="Unassembled WGS sequence"/>
</dbReference>
<reference evidence="1" key="1">
    <citation type="journal article" date="2020" name="Fungal Divers.">
        <title>Resolving the Mortierellaceae phylogeny through synthesis of multi-gene phylogenetics and phylogenomics.</title>
        <authorList>
            <person name="Vandepol N."/>
            <person name="Liber J."/>
            <person name="Desiro A."/>
            <person name="Na H."/>
            <person name="Kennedy M."/>
            <person name="Barry K."/>
            <person name="Grigoriev I.V."/>
            <person name="Miller A.N."/>
            <person name="O'Donnell K."/>
            <person name="Stajich J.E."/>
            <person name="Bonito G."/>
        </authorList>
    </citation>
    <scope>NUCLEOTIDE SEQUENCE</scope>
    <source>
        <strain evidence="1">BC1065</strain>
    </source>
</reference>
<dbReference type="EMBL" id="JAAAJB010001935">
    <property type="protein sequence ID" value="KAG0247165.1"/>
    <property type="molecule type" value="Genomic_DNA"/>
</dbReference>
<gene>
    <name evidence="1" type="ORF">DFQ27_002481</name>
</gene>
<accession>A0A9P6PJL8</accession>
<proteinExistence type="predicted"/>
<feature type="non-terminal residue" evidence="1">
    <location>
        <position position="160"/>
    </location>
</feature>
<evidence type="ECO:0000313" key="2">
    <source>
        <dbReference type="Proteomes" id="UP000807716"/>
    </source>
</evidence>
<comment type="caution">
    <text evidence="1">The sequence shown here is derived from an EMBL/GenBank/DDBJ whole genome shotgun (WGS) entry which is preliminary data.</text>
</comment>
<protein>
    <submittedName>
        <fullName evidence="1">Uncharacterized protein</fullName>
    </submittedName>
</protein>
<name>A0A9P6PJL8_9FUNG</name>
<evidence type="ECO:0000313" key="1">
    <source>
        <dbReference type="EMBL" id="KAG0247165.1"/>
    </source>
</evidence>
<organism evidence="1 2">
    <name type="scientific">Actinomortierella ambigua</name>
    <dbReference type="NCBI Taxonomy" id="1343610"/>
    <lineage>
        <taxon>Eukaryota</taxon>
        <taxon>Fungi</taxon>
        <taxon>Fungi incertae sedis</taxon>
        <taxon>Mucoromycota</taxon>
        <taxon>Mortierellomycotina</taxon>
        <taxon>Mortierellomycetes</taxon>
        <taxon>Mortierellales</taxon>
        <taxon>Mortierellaceae</taxon>
        <taxon>Actinomortierella</taxon>
    </lineage>
</organism>
<keyword evidence="2" id="KW-1185">Reference proteome</keyword>